<sequence>MSEARPVSRSLPSLLRYRPGPLLAAGASCMTPPAGEEVLRPGGRLHLMVQGSNQVALRLACIGDEMDLCFRGLQLAQLPGMVPYLLGPSLSSLGPQVPPARACRELLPVLLLLGLLLSRALPVPEAPVRPVRGGAGPRPLNPSWRWPAPGGSVLWTVVFPDEISFFIFKLKIVLGHC</sequence>
<dbReference type="GO" id="GO:0008584">
    <property type="term" value="P:male gonad development"/>
    <property type="evidence" value="ECO:0007669"/>
    <property type="project" value="TreeGrafter"/>
</dbReference>
<dbReference type="GO" id="GO:0008637">
    <property type="term" value="P:apoptotic mitochondrial changes"/>
    <property type="evidence" value="ECO:0007669"/>
    <property type="project" value="TreeGrafter"/>
</dbReference>
<organism evidence="1 2">
    <name type="scientific">Spermophilus dauricus</name>
    <name type="common">Daurian ground squirrel</name>
    <dbReference type="NCBI Taxonomy" id="99837"/>
    <lineage>
        <taxon>Eukaryota</taxon>
        <taxon>Metazoa</taxon>
        <taxon>Chordata</taxon>
        <taxon>Craniata</taxon>
        <taxon>Vertebrata</taxon>
        <taxon>Euteleostomi</taxon>
        <taxon>Mammalia</taxon>
        <taxon>Eutheria</taxon>
        <taxon>Euarchontoglires</taxon>
        <taxon>Glires</taxon>
        <taxon>Rodentia</taxon>
        <taxon>Sciuromorpha</taxon>
        <taxon>Sciuridae</taxon>
        <taxon>Xerinae</taxon>
        <taxon>Marmotini</taxon>
        <taxon>Spermophilus</taxon>
    </lineage>
</organism>
<accession>A0A8C9NXU1</accession>
<dbReference type="PANTHER" id="PTHR15018">
    <property type="entry name" value="BCL-2-INTERACTING KILLER"/>
    <property type="match status" value="1"/>
</dbReference>
<reference evidence="1" key="1">
    <citation type="submission" date="2025-08" db="UniProtKB">
        <authorList>
            <consortium name="Ensembl"/>
        </authorList>
    </citation>
    <scope>IDENTIFICATION</scope>
</reference>
<name>A0A8C9NXU1_SPEDA</name>
<evidence type="ECO:0000313" key="2">
    <source>
        <dbReference type="Proteomes" id="UP000694422"/>
    </source>
</evidence>
<dbReference type="Proteomes" id="UP000694422">
    <property type="component" value="Unplaced"/>
</dbReference>
<protein>
    <submittedName>
        <fullName evidence="1">Uncharacterized protein</fullName>
    </submittedName>
</protein>
<dbReference type="Pfam" id="PF12201">
    <property type="entry name" value="bcl-2I13"/>
    <property type="match status" value="1"/>
</dbReference>
<reference evidence="1" key="2">
    <citation type="submission" date="2025-09" db="UniProtKB">
        <authorList>
            <consortium name="Ensembl"/>
        </authorList>
    </citation>
    <scope>IDENTIFICATION</scope>
</reference>
<dbReference type="Ensembl" id="ENSSDAT00000002960.1">
    <property type="protein sequence ID" value="ENSSDAP00000002559.1"/>
    <property type="gene ID" value="ENSSDAG00000002454.1"/>
</dbReference>
<dbReference type="InterPro" id="IPR024579">
    <property type="entry name" value="Bcl2-int_killer"/>
</dbReference>
<proteinExistence type="predicted"/>
<dbReference type="PANTHER" id="PTHR15018:SF1">
    <property type="entry name" value="BCL-2-INTERACTING KILLER"/>
    <property type="match status" value="1"/>
</dbReference>
<dbReference type="PROSITE" id="PS51257">
    <property type="entry name" value="PROKAR_LIPOPROTEIN"/>
    <property type="match status" value="1"/>
</dbReference>
<evidence type="ECO:0000313" key="1">
    <source>
        <dbReference type="Ensembl" id="ENSSDAP00000002559.1"/>
    </source>
</evidence>
<dbReference type="AlphaFoldDB" id="A0A8C9NXU1"/>
<keyword evidence="2" id="KW-1185">Reference proteome</keyword>